<dbReference type="STRING" id="83784.SAMN05192564_101736"/>
<evidence type="ECO:0000256" key="1">
    <source>
        <dbReference type="SAM" id="SignalP"/>
    </source>
</evidence>
<dbReference type="RefSeq" id="WP_090531045.1">
    <property type="nucleotide sequence ID" value="NZ_FNRQ01000001.1"/>
</dbReference>
<keyword evidence="1" id="KW-0732">Signal</keyword>
<keyword evidence="3" id="KW-1185">Reference proteome</keyword>
<protein>
    <recommendedName>
        <fullName evidence="4">Extended Signal Peptide of Type V secretion system</fullName>
    </recommendedName>
</protein>
<feature type="chain" id="PRO_5011479267" description="Extended Signal Peptide of Type V secretion system" evidence="1">
    <location>
        <begin position="37"/>
        <end position="168"/>
    </location>
</feature>
<name>A0A1H3ZGN6_9BURK</name>
<evidence type="ECO:0000313" key="2">
    <source>
        <dbReference type="EMBL" id="SEA22949.1"/>
    </source>
</evidence>
<organism evidence="2 3">
    <name type="scientific">Paraburkholderia sartisoli</name>
    <dbReference type="NCBI Taxonomy" id="83784"/>
    <lineage>
        <taxon>Bacteria</taxon>
        <taxon>Pseudomonadati</taxon>
        <taxon>Pseudomonadota</taxon>
        <taxon>Betaproteobacteria</taxon>
        <taxon>Burkholderiales</taxon>
        <taxon>Burkholderiaceae</taxon>
        <taxon>Paraburkholderia</taxon>
    </lineage>
</organism>
<reference evidence="3" key="1">
    <citation type="submission" date="2016-10" db="EMBL/GenBank/DDBJ databases">
        <authorList>
            <person name="Varghese N."/>
            <person name="Submissions S."/>
        </authorList>
    </citation>
    <scope>NUCLEOTIDE SEQUENCE [LARGE SCALE GENOMIC DNA]</scope>
    <source>
        <strain evidence="3">LMG 24000</strain>
    </source>
</reference>
<dbReference type="AlphaFoldDB" id="A0A1H3ZGN6"/>
<evidence type="ECO:0008006" key="4">
    <source>
        <dbReference type="Google" id="ProtNLM"/>
    </source>
</evidence>
<proteinExistence type="predicted"/>
<accession>A0A1H3ZGN6</accession>
<sequence length="168" mass="16427">MTASTQTTRTRRLHAPRLAALLLGALAAGAATLASAEQVVNPGDIIVERQITPRIAYDNVPKSQDPVLVRATTFPANSFNPMMATMASDADLTSAHGSTGLVAGGVGAAGLQAVTRILSGNATGNNIALGNGNIGSPAAGIGGTISSSVSGALAPLSTALGGALGGLK</sequence>
<feature type="signal peptide" evidence="1">
    <location>
        <begin position="1"/>
        <end position="36"/>
    </location>
</feature>
<gene>
    <name evidence="2" type="ORF">SAMN05192564_101736</name>
</gene>
<dbReference type="OrthoDB" id="9100059at2"/>
<evidence type="ECO:0000313" key="3">
    <source>
        <dbReference type="Proteomes" id="UP000198638"/>
    </source>
</evidence>
<dbReference type="EMBL" id="FNRQ01000001">
    <property type="protein sequence ID" value="SEA22949.1"/>
    <property type="molecule type" value="Genomic_DNA"/>
</dbReference>
<dbReference type="Proteomes" id="UP000198638">
    <property type="component" value="Unassembled WGS sequence"/>
</dbReference>